<keyword evidence="3" id="KW-1185">Reference proteome</keyword>
<dbReference type="EMBL" id="QVFV01000008">
    <property type="protein sequence ID" value="RZM75375.1"/>
    <property type="molecule type" value="Genomic_DNA"/>
</dbReference>
<feature type="region of interest" description="Disordered" evidence="1">
    <location>
        <begin position="243"/>
        <end position="309"/>
    </location>
</feature>
<sequence length="309" mass="33030">MHIRKFPIKIGDLHHFFFVVWSIVVQARTRKLGKCTAMTSLNSVILLGRGHRCGPRLEKSLSNPRSIMSFNWQQILTTKVPVLSLALALAGVGWGAAFAPPASAASFSFSVNEFTGDDTKVDFLVEDIAGGVRISASINTSGTNVAGDISGIWLNLVNDAIAGSLVITGADITKAVQQANAVDDLGGGVNFNGGGNTNTLFDLGLKIGRNGNDDIEQTSFEIFGQDLSIVDFSEQMFAVRIKSSDGNEGSSKLISTGGPANQSRGWQECGQGDNPIPCVTEPSEEPELEFTQPTQLPPGQQKRNPPKRR</sequence>
<gene>
    <name evidence="2" type="ORF">DYY88_20770</name>
</gene>
<reference evidence="2 3" key="1">
    <citation type="submission" date="2018-11" db="EMBL/GenBank/DDBJ databases">
        <title>Whole genome sequencing of an environmental sample.</title>
        <authorList>
            <person name="Sarangi A.N."/>
            <person name="Singh D."/>
            <person name="Tripathy S."/>
        </authorList>
    </citation>
    <scope>NUCLEOTIDE SEQUENCE [LARGE SCALE GENOMIC DNA]</scope>
    <source>
        <strain evidence="2 3">Lakshadweep</strain>
    </source>
</reference>
<dbReference type="RefSeq" id="WP_130199546.1">
    <property type="nucleotide sequence ID" value="NZ_QVFV01000008.1"/>
</dbReference>
<feature type="compositionally biased region" description="Polar residues" evidence="1">
    <location>
        <begin position="291"/>
        <end position="303"/>
    </location>
</feature>
<protein>
    <submittedName>
        <fullName evidence="2">Uncharacterized protein</fullName>
    </submittedName>
</protein>
<organism evidence="2 3">
    <name type="scientific">Leptolyngbya iicbica LK</name>
    <dbReference type="NCBI Taxonomy" id="2294035"/>
    <lineage>
        <taxon>Bacteria</taxon>
        <taxon>Bacillati</taxon>
        <taxon>Cyanobacteriota</taxon>
        <taxon>Cyanophyceae</taxon>
        <taxon>Leptolyngbyales</taxon>
        <taxon>Leptolyngbyaceae</taxon>
        <taxon>Leptolyngbya group</taxon>
        <taxon>Leptolyngbya</taxon>
        <taxon>Leptolyngbya iicbica</taxon>
    </lineage>
</organism>
<dbReference type="AlphaFoldDB" id="A0A4Q7E2F7"/>
<comment type="caution">
    <text evidence="2">The sequence shown here is derived from an EMBL/GenBank/DDBJ whole genome shotgun (WGS) entry which is preliminary data.</text>
</comment>
<evidence type="ECO:0000313" key="2">
    <source>
        <dbReference type="EMBL" id="RZM75375.1"/>
    </source>
</evidence>
<name>A0A4Q7E2F7_9CYAN</name>
<feature type="compositionally biased region" description="Polar residues" evidence="1">
    <location>
        <begin position="244"/>
        <end position="265"/>
    </location>
</feature>
<accession>A0A4Q7E2F7</accession>
<dbReference type="Proteomes" id="UP000292459">
    <property type="component" value="Unassembled WGS sequence"/>
</dbReference>
<evidence type="ECO:0000256" key="1">
    <source>
        <dbReference type="SAM" id="MobiDB-lite"/>
    </source>
</evidence>
<proteinExistence type="predicted"/>
<evidence type="ECO:0000313" key="3">
    <source>
        <dbReference type="Proteomes" id="UP000292459"/>
    </source>
</evidence>